<evidence type="ECO:0000313" key="3">
    <source>
        <dbReference type="Proteomes" id="UP000012073"/>
    </source>
</evidence>
<dbReference type="GeneID" id="17318916"/>
<gene>
    <name evidence="2" type="ORF">CHC_T00007464001</name>
</gene>
<protein>
    <submittedName>
        <fullName evidence="2">Uncharacterized protein</fullName>
    </submittedName>
</protein>
<dbReference type="PhylomeDB" id="R7QTS4"/>
<feature type="signal peptide" evidence="1">
    <location>
        <begin position="1"/>
        <end position="19"/>
    </location>
</feature>
<keyword evidence="3" id="KW-1185">Reference proteome</keyword>
<feature type="chain" id="PRO_5004443581" evidence="1">
    <location>
        <begin position="20"/>
        <end position="71"/>
    </location>
</feature>
<dbReference type="AlphaFoldDB" id="R7QTS4"/>
<proteinExistence type="predicted"/>
<dbReference type="Gramene" id="CDF40906">
    <property type="protein sequence ID" value="CDF40906"/>
    <property type="gene ID" value="CHC_T00007464001"/>
</dbReference>
<name>R7QTS4_CHOCR</name>
<keyword evidence="1" id="KW-0732">Signal</keyword>
<organism evidence="2 3">
    <name type="scientific">Chondrus crispus</name>
    <name type="common">Carrageen Irish moss</name>
    <name type="synonym">Polymorpha crispa</name>
    <dbReference type="NCBI Taxonomy" id="2769"/>
    <lineage>
        <taxon>Eukaryota</taxon>
        <taxon>Rhodophyta</taxon>
        <taxon>Florideophyceae</taxon>
        <taxon>Rhodymeniophycidae</taxon>
        <taxon>Gigartinales</taxon>
        <taxon>Gigartinaceae</taxon>
        <taxon>Chondrus</taxon>
    </lineage>
</organism>
<evidence type="ECO:0000313" key="2">
    <source>
        <dbReference type="EMBL" id="CDF40906.1"/>
    </source>
</evidence>
<sequence>MKFSLAICLLACLVAVVAAVPAQPRRPKLGAKLGKVNRQFDHECLSNYPPGLEFCCYPGAENTPFCAFNRL</sequence>
<dbReference type="EMBL" id="HG002267">
    <property type="protein sequence ID" value="CDF40906.1"/>
    <property type="molecule type" value="Genomic_DNA"/>
</dbReference>
<dbReference type="RefSeq" id="XP_005711200.1">
    <property type="nucleotide sequence ID" value="XM_005711143.1"/>
</dbReference>
<dbReference type="KEGG" id="ccp:CHC_T00007464001"/>
<accession>R7QTS4</accession>
<dbReference type="Proteomes" id="UP000012073">
    <property type="component" value="Unassembled WGS sequence"/>
</dbReference>
<reference evidence="3" key="1">
    <citation type="journal article" date="2013" name="Proc. Natl. Acad. Sci. U.S.A.">
        <title>Genome structure and metabolic features in the red seaweed Chondrus crispus shed light on evolution of the Archaeplastida.</title>
        <authorList>
            <person name="Collen J."/>
            <person name="Porcel B."/>
            <person name="Carre W."/>
            <person name="Ball S.G."/>
            <person name="Chaparro C."/>
            <person name="Tonon T."/>
            <person name="Barbeyron T."/>
            <person name="Michel G."/>
            <person name="Noel B."/>
            <person name="Valentin K."/>
            <person name="Elias M."/>
            <person name="Artiguenave F."/>
            <person name="Arun A."/>
            <person name="Aury J.M."/>
            <person name="Barbosa-Neto J.F."/>
            <person name="Bothwell J.H."/>
            <person name="Bouget F.Y."/>
            <person name="Brillet L."/>
            <person name="Cabello-Hurtado F."/>
            <person name="Capella-Gutierrez S."/>
            <person name="Charrier B."/>
            <person name="Cladiere L."/>
            <person name="Cock J.M."/>
            <person name="Coelho S.M."/>
            <person name="Colleoni C."/>
            <person name="Czjzek M."/>
            <person name="Da Silva C."/>
            <person name="Delage L."/>
            <person name="Denoeud F."/>
            <person name="Deschamps P."/>
            <person name="Dittami S.M."/>
            <person name="Gabaldon T."/>
            <person name="Gachon C.M."/>
            <person name="Groisillier A."/>
            <person name="Herve C."/>
            <person name="Jabbari K."/>
            <person name="Katinka M."/>
            <person name="Kloareg B."/>
            <person name="Kowalczyk N."/>
            <person name="Labadie K."/>
            <person name="Leblanc C."/>
            <person name="Lopez P.J."/>
            <person name="McLachlan D.H."/>
            <person name="Meslet-Cladiere L."/>
            <person name="Moustafa A."/>
            <person name="Nehr Z."/>
            <person name="Nyvall Collen P."/>
            <person name="Panaud O."/>
            <person name="Partensky F."/>
            <person name="Poulain J."/>
            <person name="Rensing S.A."/>
            <person name="Rousvoal S."/>
            <person name="Samson G."/>
            <person name="Symeonidi A."/>
            <person name="Weissenbach J."/>
            <person name="Zambounis A."/>
            <person name="Wincker P."/>
            <person name="Boyen C."/>
        </authorList>
    </citation>
    <scope>NUCLEOTIDE SEQUENCE [LARGE SCALE GENOMIC DNA]</scope>
    <source>
        <strain evidence="3">cv. Stackhouse</strain>
    </source>
</reference>
<evidence type="ECO:0000256" key="1">
    <source>
        <dbReference type="SAM" id="SignalP"/>
    </source>
</evidence>